<accession>A0A653A4I6</accession>
<reference evidence="2" key="1">
    <citation type="submission" date="2018-07" db="EMBL/GenBank/DDBJ databases">
        <authorList>
            <consortium name="Genoscope - CEA"/>
            <person name="William W."/>
        </authorList>
    </citation>
    <scope>NUCLEOTIDE SEQUENCE</scope>
    <source>
        <strain evidence="2">IK1</strain>
    </source>
</reference>
<protein>
    <submittedName>
        <fullName evidence="2">Uncharacterized protein</fullName>
    </submittedName>
</protein>
<organism evidence="2">
    <name type="scientific">Uncultured Desulfatiglans sp</name>
    <dbReference type="NCBI Taxonomy" id="1748965"/>
    <lineage>
        <taxon>Bacteria</taxon>
        <taxon>Pseudomonadati</taxon>
        <taxon>Thermodesulfobacteriota</taxon>
        <taxon>Desulfobacteria</taxon>
        <taxon>Desulfatiglandales</taxon>
        <taxon>Desulfatiglandaceae</taxon>
        <taxon>Desulfatiglans</taxon>
        <taxon>environmental samples</taxon>
    </lineage>
</organism>
<feature type="region of interest" description="Disordered" evidence="1">
    <location>
        <begin position="1"/>
        <end position="74"/>
    </location>
</feature>
<gene>
    <name evidence="2" type="ORF">TRIP_B250067</name>
</gene>
<dbReference type="EMBL" id="UPXX01000018">
    <property type="protein sequence ID" value="VBB42950.1"/>
    <property type="molecule type" value="Genomic_DNA"/>
</dbReference>
<proteinExistence type="predicted"/>
<evidence type="ECO:0000313" key="2">
    <source>
        <dbReference type="EMBL" id="VBB42950.1"/>
    </source>
</evidence>
<dbReference type="AlphaFoldDB" id="A0A653A4I6"/>
<sequence>MGCRMGADRPQGPGTEQATAPRMVPDRAPVTAPDPRARDAEVNPSGGRIGQFIKTEDESKGEQDDEEVLDRQCGGIGGAFDERRGEYRCKRI</sequence>
<name>A0A653A4I6_UNCDX</name>
<evidence type="ECO:0000256" key="1">
    <source>
        <dbReference type="SAM" id="MobiDB-lite"/>
    </source>
</evidence>